<keyword evidence="2" id="KW-0732">Signal</keyword>
<organism evidence="3 4">
    <name type="scientific">Silvibacterium bohemicum</name>
    <dbReference type="NCBI Taxonomy" id="1577686"/>
    <lineage>
        <taxon>Bacteria</taxon>
        <taxon>Pseudomonadati</taxon>
        <taxon>Acidobacteriota</taxon>
        <taxon>Terriglobia</taxon>
        <taxon>Terriglobales</taxon>
        <taxon>Acidobacteriaceae</taxon>
        <taxon>Silvibacterium</taxon>
    </lineage>
</organism>
<evidence type="ECO:0000313" key="3">
    <source>
        <dbReference type="EMBL" id="MBB6146318.1"/>
    </source>
</evidence>
<feature type="chain" id="PRO_5032389582" evidence="2">
    <location>
        <begin position="26"/>
        <end position="141"/>
    </location>
</feature>
<reference evidence="3 4" key="1">
    <citation type="submission" date="2020-08" db="EMBL/GenBank/DDBJ databases">
        <title>Genomic Encyclopedia of Type Strains, Phase IV (KMG-IV): sequencing the most valuable type-strain genomes for metagenomic binning, comparative biology and taxonomic classification.</title>
        <authorList>
            <person name="Goeker M."/>
        </authorList>
    </citation>
    <scope>NUCLEOTIDE SEQUENCE [LARGE SCALE GENOMIC DNA]</scope>
    <source>
        <strain evidence="3 4">DSM 103733</strain>
    </source>
</reference>
<feature type="compositionally biased region" description="Basic and acidic residues" evidence="1">
    <location>
        <begin position="37"/>
        <end position="52"/>
    </location>
</feature>
<feature type="region of interest" description="Disordered" evidence="1">
    <location>
        <begin position="25"/>
        <end position="52"/>
    </location>
</feature>
<dbReference type="AlphaFoldDB" id="A0A841K6V6"/>
<feature type="region of interest" description="Disordered" evidence="1">
    <location>
        <begin position="119"/>
        <end position="141"/>
    </location>
</feature>
<accession>A0A841K6V6</accession>
<evidence type="ECO:0000256" key="2">
    <source>
        <dbReference type="SAM" id="SignalP"/>
    </source>
</evidence>
<evidence type="ECO:0000313" key="4">
    <source>
        <dbReference type="Proteomes" id="UP000538666"/>
    </source>
</evidence>
<sequence>MRNKFGSLTLAGLLAIGMAGSAAIAQETSAPPQQEGGPRHHGMDPDAQLKHMTKELDLSADQQTQIKPILESQQQQMMAIHQDQSLSREDRFAKMKAIHQDSETKIQAVLNDTQKQKYAAMQARMQERMQERSQGGQAPQQ</sequence>
<dbReference type="RefSeq" id="WP_156185800.1">
    <property type="nucleotide sequence ID" value="NZ_JACHEK010000009.1"/>
</dbReference>
<comment type="caution">
    <text evidence="3">The sequence shown here is derived from an EMBL/GenBank/DDBJ whole genome shotgun (WGS) entry which is preliminary data.</text>
</comment>
<dbReference type="OrthoDB" id="122223at2"/>
<dbReference type="Proteomes" id="UP000538666">
    <property type="component" value="Unassembled WGS sequence"/>
</dbReference>
<feature type="compositionally biased region" description="Polar residues" evidence="1">
    <location>
        <begin position="132"/>
        <end position="141"/>
    </location>
</feature>
<proteinExistence type="predicted"/>
<name>A0A841K6V6_9BACT</name>
<gene>
    <name evidence="3" type="ORF">HNQ77_004290</name>
</gene>
<dbReference type="Gene3D" id="1.20.120.1490">
    <property type="match status" value="1"/>
</dbReference>
<evidence type="ECO:0000256" key="1">
    <source>
        <dbReference type="SAM" id="MobiDB-lite"/>
    </source>
</evidence>
<dbReference type="EMBL" id="JACHEK010000009">
    <property type="protein sequence ID" value="MBB6146318.1"/>
    <property type="molecule type" value="Genomic_DNA"/>
</dbReference>
<feature type="signal peptide" evidence="2">
    <location>
        <begin position="1"/>
        <end position="25"/>
    </location>
</feature>
<protein>
    <submittedName>
        <fullName evidence="3">Spy/CpxP family protein refolding chaperone</fullName>
    </submittedName>
</protein>
<keyword evidence="4" id="KW-1185">Reference proteome</keyword>